<comment type="cofactor">
    <cofactor evidence="6">
        <name>Mg(2+)</name>
        <dbReference type="ChEBI" id="CHEBI:18420"/>
    </cofactor>
</comment>
<evidence type="ECO:0000256" key="2">
    <source>
        <dbReference type="ARBA" id="ARBA00011971"/>
    </source>
</evidence>
<dbReference type="Pfam" id="PF00156">
    <property type="entry name" value="Pribosyltran"/>
    <property type="match status" value="1"/>
</dbReference>
<feature type="binding site" description="in other chain" evidence="6">
    <location>
        <begin position="120"/>
        <end position="128"/>
    </location>
    <ligand>
        <name>5-phospho-alpha-D-ribose 1-diphosphate</name>
        <dbReference type="ChEBI" id="CHEBI:58017"/>
        <note>ligand shared between dimeric partners</note>
    </ligand>
</feature>
<dbReference type="Gene3D" id="3.40.50.2020">
    <property type="match status" value="1"/>
</dbReference>
<evidence type="ECO:0000256" key="6">
    <source>
        <dbReference type="HAMAP-Rule" id="MF_01208"/>
    </source>
</evidence>
<evidence type="ECO:0000259" key="7">
    <source>
        <dbReference type="Pfam" id="PF00156"/>
    </source>
</evidence>
<feature type="binding site" evidence="6">
    <location>
        <position position="94"/>
    </location>
    <ligand>
        <name>5-phospho-alpha-D-ribose 1-diphosphate</name>
        <dbReference type="ChEBI" id="CHEBI:58017"/>
        <note>ligand shared between dimeric partners</note>
    </ligand>
</feature>
<dbReference type="EC" id="2.4.2.10" evidence="2 6"/>
<organism evidence="8 9">
    <name type="scientific">Lapidilactobacillus achengensis</name>
    <dbReference type="NCBI Taxonomy" id="2486000"/>
    <lineage>
        <taxon>Bacteria</taxon>
        <taxon>Bacillati</taxon>
        <taxon>Bacillota</taxon>
        <taxon>Bacilli</taxon>
        <taxon>Lactobacillales</taxon>
        <taxon>Lactobacillaceae</taxon>
        <taxon>Lapidilactobacillus</taxon>
    </lineage>
</organism>
<feature type="binding site" evidence="6">
    <location>
        <position position="100"/>
    </location>
    <ligand>
        <name>5-phospho-alpha-D-ribose 1-diphosphate</name>
        <dbReference type="ChEBI" id="CHEBI:58017"/>
        <note>ligand shared between dimeric partners</note>
    </ligand>
</feature>
<comment type="pathway">
    <text evidence="1 6">Pyrimidine metabolism; UMP biosynthesis via de novo pathway; UMP from orotate: step 1/2.</text>
</comment>
<evidence type="ECO:0000256" key="5">
    <source>
        <dbReference type="ARBA" id="ARBA00022975"/>
    </source>
</evidence>
<dbReference type="EMBL" id="JBHSSM010000015">
    <property type="protein sequence ID" value="MFC6314956.1"/>
    <property type="molecule type" value="Genomic_DNA"/>
</dbReference>
<dbReference type="RefSeq" id="WP_225422121.1">
    <property type="nucleotide sequence ID" value="NZ_JBHSSM010000015.1"/>
</dbReference>
<keyword evidence="9" id="KW-1185">Reference proteome</keyword>
<comment type="catalytic activity">
    <reaction evidence="6">
        <text>orotidine 5'-phosphate + diphosphate = orotate + 5-phospho-alpha-D-ribose 1-diphosphate</text>
        <dbReference type="Rhea" id="RHEA:10380"/>
        <dbReference type="ChEBI" id="CHEBI:30839"/>
        <dbReference type="ChEBI" id="CHEBI:33019"/>
        <dbReference type="ChEBI" id="CHEBI:57538"/>
        <dbReference type="ChEBI" id="CHEBI:58017"/>
        <dbReference type="EC" id="2.4.2.10"/>
    </reaction>
</comment>
<dbReference type="InterPro" id="IPR029057">
    <property type="entry name" value="PRTase-like"/>
</dbReference>
<dbReference type="InterPro" id="IPR004467">
    <property type="entry name" value="Or_phspho_trans_dom"/>
</dbReference>
<dbReference type="PANTHER" id="PTHR19278">
    <property type="entry name" value="OROTATE PHOSPHORIBOSYLTRANSFERASE"/>
    <property type="match status" value="1"/>
</dbReference>
<dbReference type="NCBIfam" id="TIGR00336">
    <property type="entry name" value="pyrE"/>
    <property type="match status" value="1"/>
</dbReference>
<dbReference type="HAMAP" id="MF_01208">
    <property type="entry name" value="PyrE"/>
    <property type="match status" value="1"/>
</dbReference>
<feature type="domain" description="Phosphoribosyltransferase" evidence="7">
    <location>
        <begin position="48"/>
        <end position="147"/>
    </location>
</feature>
<sequence>MAHQIAADLLRIKAVTLSPQQPFTWASGLKSPIYTDNRLTISYPAIRQRIAQGLATMIQQLYPQVDVIAGTATAGIPHAAIVASLLDLPLIYIRSQPKDHGQGRQIEGHLAANSKAVVIDDLISTGGSVLQAVQAAQREGAQVLGVVGIFSYQLPVGQANFVGVDLPCTTLTNYTSLIETAVDQGYISAQDREILQQWRQDPQAWGAQFAN</sequence>
<dbReference type="Proteomes" id="UP001596310">
    <property type="component" value="Unassembled WGS sequence"/>
</dbReference>
<comment type="subunit">
    <text evidence="6">Homodimer.</text>
</comment>
<accession>A0ABW1UPL2</accession>
<comment type="caution">
    <text evidence="8">The sequence shown here is derived from an EMBL/GenBank/DDBJ whole genome shotgun (WGS) entry which is preliminary data.</text>
</comment>
<comment type="function">
    <text evidence="6">Catalyzes the transfer of a ribosyl phosphate group from 5-phosphoribose 1-diphosphate to orotate, leading to the formation of orotidine monophosphate (OMP).</text>
</comment>
<comment type="similarity">
    <text evidence="6">Belongs to the purine/pyrimidine phosphoribosyltransferase family. PyrE subfamily.</text>
</comment>
<comment type="caution">
    <text evidence="6">Lacks conserved residue(s) required for the propagation of feature annotation.</text>
</comment>
<dbReference type="PANTHER" id="PTHR19278:SF9">
    <property type="entry name" value="URIDINE 5'-MONOPHOSPHATE SYNTHASE"/>
    <property type="match status" value="1"/>
</dbReference>
<dbReference type="GO" id="GO:0004588">
    <property type="term" value="F:orotate phosphoribosyltransferase activity"/>
    <property type="evidence" value="ECO:0007669"/>
    <property type="project" value="UniProtKB-EC"/>
</dbReference>
<proteinExistence type="inferred from homology"/>
<dbReference type="InterPro" id="IPR023031">
    <property type="entry name" value="OPRT"/>
</dbReference>
<keyword evidence="3 6" id="KW-0328">Glycosyltransferase</keyword>
<evidence type="ECO:0000256" key="3">
    <source>
        <dbReference type="ARBA" id="ARBA00022676"/>
    </source>
</evidence>
<dbReference type="SUPFAM" id="SSF53271">
    <property type="entry name" value="PRTase-like"/>
    <property type="match status" value="1"/>
</dbReference>
<evidence type="ECO:0000256" key="1">
    <source>
        <dbReference type="ARBA" id="ARBA00004889"/>
    </source>
</evidence>
<dbReference type="InterPro" id="IPR000836">
    <property type="entry name" value="PRTase_dom"/>
</dbReference>
<keyword evidence="5 6" id="KW-0665">Pyrimidine biosynthesis</keyword>
<dbReference type="CDD" id="cd06223">
    <property type="entry name" value="PRTases_typeI"/>
    <property type="match status" value="1"/>
</dbReference>
<name>A0ABW1UPL2_9LACO</name>
<reference evidence="9" key="1">
    <citation type="journal article" date="2019" name="Int. J. Syst. Evol. Microbiol.">
        <title>The Global Catalogue of Microorganisms (GCM) 10K type strain sequencing project: providing services to taxonomists for standard genome sequencing and annotation.</title>
        <authorList>
            <consortium name="The Broad Institute Genomics Platform"/>
            <consortium name="The Broad Institute Genome Sequencing Center for Infectious Disease"/>
            <person name="Wu L."/>
            <person name="Ma J."/>
        </authorList>
    </citation>
    <scope>NUCLEOTIDE SEQUENCE [LARGE SCALE GENOMIC DNA]</scope>
    <source>
        <strain evidence="9">CCM 8897</strain>
    </source>
</reference>
<evidence type="ECO:0000313" key="8">
    <source>
        <dbReference type="EMBL" id="MFC6314956.1"/>
    </source>
</evidence>
<protein>
    <recommendedName>
        <fullName evidence="2 6">Orotate phosphoribosyltransferase</fullName>
        <shortName evidence="6">OPRT</shortName>
        <shortName evidence="6">OPRTase</shortName>
        <ecNumber evidence="2 6">2.4.2.10</ecNumber>
    </recommendedName>
</protein>
<gene>
    <name evidence="6 8" type="primary">pyrE</name>
    <name evidence="8" type="ORF">ACFQHW_05150</name>
</gene>
<feature type="binding site" evidence="6">
    <location>
        <position position="98"/>
    </location>
    <ligand>
        <name>5-phospho-alpha-D-ribose 1-diphosphate</name>
        <dbReference type="ChEBI" id="CHEBI:58017"/>
        <note>ligand shared between dimeric partners</note>
    </ligand>
</feature>
<keyword evidence="4 6" id="KW-0808">Transferase</keyword>
<evidence type="ECO:0000256" key="4">
    <source>
        <dbReference type="ARBA" id="ARBA00022679"/>
    </source>
</evidence>
<feature type="binding site" evidence="6">
    <location>
        <position position="124"/>
    </location>
    <ligand>
        <name>orotate</name>
        <dbReference type="ChEBI" id="CHEBI:30839"/>
    </ligand>
</feature>
<evidence type="ECO:0000313" key="9">
    <source>
        <dbReference type="Proteomes" id="UP001596310"/>
    </source>
</evidence>
<keyword evidence="6" id="KW-0460">Magnesium</keyword>